<dbReference type="eggNOG" id="COG0456">
    <property type="taxonomic scope" value="Bacteria"/>
</dbReference>
<dbReference type="InterPro" id="IPR000182">
    <property type="entry name" value="GNAT_dom"/>
</dbReference>
<dbReference type="GO" id="GO:0009246">
    <property type="term" value="P:enterobacterial common antigen biosynthetic process"/>
    <property type="evidence" value="ECO:0007669"/>
    <property type="project" value="InterPro"/>
</dbReference>
<evidence type="ECO:0000259" key="3">
    <source>
        <dbReference type="PROSITE" id="PS51186"/>
    </source>
</evidence>
<dbReference type="HAMAP" id="MF_02027">
    <property type="entry name" value="WecD_RffC"/>
    <property type="match status" value="1"/>
</dbReference>
<dbReference type="KEGG" id="bcib:IM45_429"/>
<sequence>MPALAHINVLSWDSYFFGRPLGRLRFDATANALTQSVLNVFALVQAKVATQDEAQIKALRAIGFESVEGEIDCCYILPPLKSTEDRIALPTAEIRPATLLDIPVLRALAADALVLSRIRPPWFSNNERRRFYAQWVENAVRGTFDDLCLLFEGHRGIEGLVTLRQIGQYEARIGLLAVAPALRGRGTGRQLYLAAVAWCYQRNLRSLWMATQSANLLALQFYLSNGAIVAYSSFWLYRENNDPI</sequence>
<dbReference type="NCBIfam" id="NF008212">
    <property type="entry name" value="PRK10975.1"/>
    <property type="match status" value="1"/>
</dbReference>
<dbReference type="CDD" id="cd04301">
    <property type="entry name" value="NAT_SF"/>
    <property type="match status" value="1"/>
</dbReference>
<dbReference type="PANTHER" id="PTHR43877:SF2">
    <property type="entry name" value="AMINOALKYLPHOSPHONATE N-ACETYLTRANSFERASE-RELATED"/>
    <property type="match status" value="1"/>
</dbReference>
<organism evidence="4 5">
    <name type="scientific">Candidatus Palibaumannia cicadellinicola</name>
    <dbReference type="NCBI Taxonomy" id="186490"/>
    <lineage>
        <taxon>Bacteria</taxon>
        <taxon>Pseudomonadati</taxon>
        <taxon>Pseudomonadota</taxon>
        <taxon>Gammaproteobacteria</taxon>
        <taxon>Candidatus Palibaumannia</taxon>
    </lineage>
</organism>
<keyword evidence="2" id="KW-0012">Acyltransferase</keyword>
<evidence type="ECO:0000256" key="2">
    <source>
        <dbReference type="ARBA" id="ARBA00023315"/>
    </source>
</evidence>
<evidence type="ECO:0000313" key="5">
    <source>
        <dbReference type="Proteomes" id="UP000067325"/>
    </source>
</evidence>
<name>A0A088MY04_9GAMM</name>
<dbReference type="InterPro" id="IPR016181">
    <property type="entry name" value="Acyl_CoA_acyltransferase"/>
</dbReference>
<dbReference type="GO" id="GO:0008080">
    <property type="term" value="F:N-acetyltransferase activity"/>
    <property type="evidence" value="ECO:0007669"/>
    <property type="project" value="InterPro"/>
</dbReference>
<keyword evidence="1" id="KW-0808">Transferase</keyword>
<dbReference type="InterPro" id="IPR050832">
    <property type="entry name" value="Bact_Acetyltransf"/>
</dbReference>
<evidence type="ECO:0000313" key="4">
    <source>
        <dbReference type="EMBL" id="AIN47094.1"/>
    </source>
</evidence>
<gene>
    <name evidence="4" type="ORF">IM45_429</name>
</gene>
<evidence type="ECO:0000256" key="1">
    <source>
        <dbReference type="ARBA" id="ARBA00022679"/>
    </source>
</evidence>
<dbReference type="RefSeq" id="WP_038498152.1">
    <property type="nucleotide sequence ID" value="NZ_CP008985.1"/>
</dbReference>
<accession>A0A088MY04</accession>
<reference evidence="4 5" key="1">
    <citation type="journal article" date="2014" name="MBio">
        <title>Differential genome evolution between companion symbionts in an insect-bacterial symbiosis.</title>
        <authorList>
            <person name="Bennett G.M."/>
            <person name="McCutcheon J.P."/>
            <person name="MacDonald B.R."/>
            <person name="Romanovicz D."/>
            <person name="Moran N.A."/>
        </authorList>
    </citation>
    <scope>NUCLEOTIDE SEQUENCE [LARGE SCALE GENOMIC DNA]</scope>
    <source>
        <strain evidence="4 5">BGSS</strain>
    </source>
</reference>
<dbReference type="AlphaFoldDB" id="A0A088MY04"/>
<protein>
    <submittedName>
        <fullName evidence="4">Lipopolysaccharide biosynthesis protein RffC</fullName>
    </submittedName>
</protein>
<proteinExistence type="inferred from homology"/>
<dbReference type="OrthoDB" id="6057229at2"/>
<dbReference type="Gene3D" id="3.40.630.30">
    <property type="match status" value="1"/>
</dbReference>
<dbReference type="PANTHER" id="PTHR43877">
    <property type="entry name" value="AMINOALKYLPHOSPHONATE N-ACETYLTRANSFERASE-RELATED-RELATED"/>
    <property type="match status" value="1"/>
</dbReference>
<dbReference type="EMBL" id="CP008985">
    <property type="protein sequence ID" value="AIN47094.1"/>
    <property type="molecule type" value="Genomic_DNA"/>
</dbReference>
<dbReference type="PROSITE" id="PS51186">
    <property type="entry name" value="GNAT"/>
    <property type="match status" value="1"/>
</dbReference>
<dbReference type="Pfam" id="PF00583">
    <property type="entry name" value="Acetyltransf_1"/>
    <property type="match status" value="1"/>
</dbReference>
<feature type="domain" description="N-acetyltransferase" evidence="3">
    <location>
        <begin position="92"/>
        <end position="244"/>
    </location>
</feature>
<dbReference type="InterPro" id="IPR012752">
    <property type="entry name" value="AcTrfase_WecD"/>
</dbReference>
<dbReference type="SUPFAM" id="SSF55729">
    <property type="entry name" value="Acyl-CoA N-acyltransferases (Nat)"/>
    <property type="match status" value="1"/>
</dbReference>
<dbReference type="Proteomes" id="UP000067325">
    <property type="component" value="Chromosome"/>
</dbReference>